<dbReference type="OrthoDB" id="28397at2759"/>
<dbReference type="Gene3D" id="3.30.200.20">
    <property type="entry name" value="Phosphorylase Kinase, domain 1"/>
    <property type="match status" value="1"/>
</dbReference>
<proteinExistence type="inferred from homology"/>
<dbReference type="SUPFAM" id="SSF56112">
    <property type="entry name" value="Protein kinase-like (PK-like)"/>
    <property type="match status" value="1"/>
</dbReference>
<reference evidence="13" key="1">
    <citation type="journal article" date="2020" name="Nat. Commun.">
        <title>Large-scale genome sequencing of mycorrhizal fungi provides insights into the early evolution of symbiotic traits.</title>
        <authorList>
            <person name="Miyauchi S."/>
            <person name="Kiss E."/>
            <person name="Kuo A."/>
            <person name="Drula E."/>
            <person name="Kohler A."/>
            <person name="Sanchez-Garcia M."/>
            <person name="Morin E."/>
            <person name="Andreopoulos B."/>
            <person name="Barry K.W."/>
            <person name="Bonito G."/>
            <person name="Buee M."/>
            <person name="Carver A."/>
            <person name="Chen C."/>
            <person name="Cichocki N."/>
            <person name="Clum A."/>
            <person name="Culley D."/>
            <person name="Crous P.W."/>
            <person name="Fauchery L."/>
            <person name="Girlanda M."/>
            <person name="Hayes R.D."/>
            <person name="Keri Z."/>
            <person name="LaButti K."/>
            <person name="Lipzen A."/>
            <person name="Lombard V."/>
            <person name="Magnuson J."/>
            <person name="Maillard F."/>
            <person name="Murat C."/>
            <person name="Nolan M."/>
            <person name="Ohm R.A."/>
            <person name="Pangilinan J."/>
            <person name="Pereira M.F."/>
            <person name="Perotto S."/>
            <person name="Peter M."/>
            <person name="Pfister S."/>
            <person name="Riley R."/>
            <person name="Sitrit Y."/>
            <person name="Stielow J.B."/>
            <person name="Szollosi G."/>
            <person name="Zifcakova L."/>
            <person name="Stursova M."/>
            <person name="Spatafora J.W."/>
            <person name="Tedersoo L."/>
            <person name="Vaario L.M."/>
            <person name="Yamada A."/>
            <person name="Yan M."/>
            <person name="Wang P."/>
            <person name="Xu J."/>
            <person name="Bruns T."/>
            <person name="Baldrian P."/>
            <person name="Vilgalys R."/>
            <person name="Dunand C."/>
            <person name="Henrissat B."/>
            <person name="Grigoriev I.V."/>
            <person name="Hibbett D."/>
            <person name="Nagy L.G."/>
            <person name="Martin F.M."/>
        </authorList>
    </citation>
    <scope>NUCLEOTIDE SEQUENCE</scope>
    <source>
        <strain evidence="13">UP504</strain>
    </source>
</reference>
<dbReference type="PANTHER" id="PTHR24056">
    <property type="entry name" value="CELL DIVISION PROTEIN KINASE"/>
    <property type="match status" value="1"/>
</dbReference>
<evidence type="ECO:0000256" key="8">
    <source>
        <dbReference type="ARBA" id="ARBA00023242"/>
    </source>
</evidence>
<keyword evidence="14" id="KW-1185">Reference proteome</keyword>
<evidence type="ECO:0000256" key="1">
    <source>
        <dbReference type="ARBA" id="ARBA00004123"/>
    </source>
</evidence>
<feature type="compositionally biased region" description="Basic and acidic residues" evidence="11">
    <location>
        <begin position="103"/>
        <end position="135"/>
    </location>
</feature>
<feature type="compositionally biased region" description="Basic and acidic residues" evidence="11">
    <location>
        <begin position="66"/>
        <end position="91"/>
    </location>
</feature>
<evidence type="ECO:0000259" key="12">
    <source>
        <dbReference type="PROSITE" id="PS50011"/>
    </source>
</evidence>
<dbReference type="InterPro" id="IPR050108">
    <property type="entry name" value="CDK"/>
</dbReference>
<dbReference type="PANTHER" id="PTHR24056:SF233">
    <property type="entry name" value="CYCLIN-DEPENDENT KINASE 9"/>
    <property type="match status" value="1"/>
</dbReference>
<dbReference type="GO" id="GO:0005524">
    <property type="term" value="F:ATP binding"/>
    <property type="evidence" value="ECO:0007669"/>
    <property type="project" value="UniProtKB-UniRule"/>
</dbReference>
<dbReference type="PROSITE" id="PS00107">
    <property type="entry name" value="PROTEIN_KINASE_ATP"/>
    <property type="match status" value="1"/>
</dbReference>
<dbReference type="EMBL" id="MU129031">
    <property type="protein sequence ID" value="KAF9509656.1"/>
    <property type="molecule type" value="Genomic_DNA"/>
</dbReference>
<feature type="region of interest" description="Disordered" evidence="11">
    <location>
        <begin position="560"/>
        <end position="588"/>
    </location>
</feature>
<dbReference type="Proteomes" id="UP000886523">
    <property type="component" value="Unassembled WGS sequence"/>
</dbReference>
<evidence type="ECO:0000256" key="10">
    <source>
        <dbReference type="PROSITE-ProRule" id="PRU10141"/>
    </source>
</evidence>
<comment type="subcellular location">
    <subcellularLocation>
        <location evidence="1">Nucleus</location>
    </subcellularLocation>
</comment>
<feature type="binding site" evidence="10">
    <location>
        <position position="269"/>
    </location>
    <ligand>
        <name>ATP</name>
        <dbReference type="ChEBI" id="CHEBI:30616"/>
    </ligand>
</feature>
<feature type="compositionally biased region" description="Basic and acidic residues" evidence="11">
    <location>
        <begin position="162"/>
        <end position="174"/>
    </location>
</feature>
<keyword evidence="3" id="KW-0723">Serine/threonine-protein kinase</keyword>
<dbReference type="GO" id="GO:0008353">
    <property type="term" value="F:RNA polymerase II CTD heptapeptide repeat kinase activity"/>
    <property type="evidence" value="ECO:0007669"/>
    <property type="project" value="UniProtKB-EC"/>
</dbReference>
<dbReference type="SMART" id="SM00220">
    <property type="entry name" value="S_TKc"/>
    <property type="match status" value="1"/>
</dbReference>
<comment type="similarity">
    <text evidence="2">Belongs to the protein kinase superfamily. CMGC Ser/Thr protein kinase family. CDC2/CDKX subfamily.</text>
</comment>
<feature type="compositionally biased region" description="Basic and acidic residues" evidence="11">
    <location>
        <begin position="717"/>
        <end position="774"/>
    </location>
</feature>
<dbReference type="GO" id="GO:0004693">
    <property type="term" value="F:cyclin-dependent protein serine/threonine kinase activity"/>
    <property type="evidence" value="ECO:0007669"/>
    <property type="project" value="TreeGrafter"/>
</dbReference>
<evidence type="ECO:0000256" key="6">
    <source>
        <dbReference type="ARBA" id="ARBA00022777"/>
    </source>
</evidence>
<comment type="caution">
    <text evidence="13">The sequence shown here is derived from an EMBL/GenBank/DDBJ whole genome shotgun (WGS) entry which is preliminary data.</text>
</comment>
<organism evidence="13 14">
    <name type="scientific">Hydnum rufescens UP504</name>
    <dbReference type="NCBI Taxonomy" id="1448309"/>
    <lineage>
        <taxon>Eukaryota</taxon>
        <taxon>Fungi</taxon>
        <taxon>Dikarya</taxon>
        <taxon>Basidiomycota</taxon>
        <taxon>Agaricomycotina</taxon>
        <taxon>Agaricomycetes</taxon>
        <taxon>Cantharellales</taxon>
        <taxon>Hydnaceae</taxon>
        <taxon>Hydnum</taxon>
    </lineage>
</organism>
<accession>A0A9P6ARQ4</accession>
<feature type="region of interest" description="Disordered" evidence="11">
    <location>
        <begin position="1"/>
        <end position="226"/>
    </location>
</feature>
<comment type="catalytic activity">
    <reaction evidence="9">
        <text>[DNA-directed RNA polymerase] + ATP = phospho-[DNA-directed RNA polymerase] + ADP + H(+)</text>
        <dbReference type="Rhea" id="RHEA:10216"/>
        <dbReference type="Rhea" id="RHEA-COMP:11321"/>
        <dbReference type="Rhea" id="RHEA-COMP:11322"/>
        <dbReference type="ChEBI" id="CHEBI:15378"/>
        <dbReference type="ChEBI" id="CHEBI:30616"/>
        <dbReference type="ChEBI" id="CHEBI:43176"/>
        <dbReference type="ChEBI" id="CHEBI:68546"/>
        <dbReference type="ChEBI" id="CHEBI:456216"/>
        <dbReference type="EC" id="2.7.11.23"/>
    </reaction>
</comment>
<evidence type="ECO:0000256" key="3">
    <source>
        <dbReference type="ARBA" id="ARBA00022527"/>
    </source>
</evidence>
<keyword evidence="6" id="KW-0418">Kinase</keyword>
<evidence type="ECO:0000313" key="14">
    <source>
        <dbReference type="Proteomes" id="UP000886523"/>
    </source>
</evidence>
<dbReference type="Gene3D" id="1.10.510.10">
    <property type="entry name" value="Transferase(Phosphotransferase) domain 1"/>
    <property type="match status" value="1"/>
</dbReference>
<feature type="compositionally biased region" description="Basic and acidic residues" evidence="11">
    <location>
        <begin position="561"/>
        <end position="573"/>
    </location>
</feature>
<dbReference type="GO" id="GO:0005634">
    <property type="term" value="C:nucleus"/>
    <property type="evidence" value="ECO:0007669"/>
    <property type="project" value="UniProtKB-SubCell"/>
</dbReference>
<dbReference type="InterPro" id="IPR017441">
    <property type="entry name" value="Protein_kinase_ATP_BS"/>
</dbReference>
<dbReference type="PROSITE" id="PS00108">
    <property type="entry name" value="PROTEIN_KINASE_ST"/>
    <property type="match status" value="1"/>
</dbReference>
<dbReference type="InterPro" id="IPR008271">
    <property type="entry name" value="Ser/Thr_kinase_AS"/>
</dbReference>
<feature type="domain" description="Protein kinase" evidence="12">
    <location>
        <begin position="240"/>
        <end position="550"/>
    </location>
</feature>
<evidence type="ECO:0000256" key="9">
    <source>
        <dbReference type="ARBA" id="ARBA00049280"/>
    </source>
</evidence>
<evidence type="ECO:0000256" key="7">
    <source>
        <dbReference type="ARBA" id="ARBA00022840"/>
    </source>
</evidence>
<evidence type="ECO:0000256" key="5">
    <source>
        <dbReference type="ARBA" id="ARBA00022741"/>
    </source>
</evidence>
<keyword evidence="7 10" id="KW-0067">ATP-binding</keyword>
<evidence type="ECO:0000256" key="2">
    <source>
        <dbReference type="ARBA" id="ARBA00006485"/>
    </source>
</evidence>
<dbReference type="InterPro" id="IPR000719">
    <property type="entry name" value="Prot_kinase_dom"/>
</dbReference>
<dbReference type="AlphaFoldDB" id="A0A9P6ARQ4"/>
<name>A0A9P6ARQ4_9AGAM</name>
<feature type="compositionally biased region" description="Polar residues" evidence="11">
    <location>
        <begin position="32"/>
        <end position="54"/>
    </location>
</feature>
<dbReference type="PROSITE" id="PS50011">
    <property type="entry name" value="PROTEIN_KINASE_DOM"/>
    <property type="match status" value="1"/>
</dbReference>
<evidence type="ECO:0000256" key="11">
    <source>
        <dbReference type="SAM" id="MobiDB-lite"/>
    </source>
</evidence>
<dbReference type="Pfam" id="PF00069">
    <property type="entry name" value="Pkinase"/>
    <property type="match status" value="1"/>
</dbReference>
<keyword evidence="5 10" id="KW-0547">Nucleotide-binding</keyword>
<keyword evidence="4" id="KW-0808">Transferase</keyword>
<protein>
    <recommendedName>
        <fullName evidence="12">Protein kinase domain-containing protein</fullName>
    </recommendedName>
</protein>
<gene>
    <name evidence="13" type="ORF">BS47DRAFT_1396698</name>
</gene>
<feature type="region of interest" description="Disordered" evidence="11">
    <location>
        <begin position="603"/>
        <end position="774"/>
    </location>
</feature>
<dbReference type="FunFam" id="1.10.510.10:FF:000415">
    <property type="entry name" value="CMGC/CDK/CRK7 protein kinase, variant"/>
    <property type="match status" value="1"/>
</dbReference>
<sequence length="774" mass="88206">MLKRKHSADSPRVQKRRIPDDEPEEGEVTDGSAASPSTHARANGSSSAEDSSPRTAKIPLPFKSKSKPESHLSLRPIGRERRVQPARERSRSRGPYPIQSKPEWIRRDDVEHRPLRDHLKDRLKTPPDGYRDVGMHDGGLPAARWHRYESDDYPRAWNGDRYLPDSKMPKERPPRSRSRSPSRSPRPKAPPPIQVQPLPIRTGTSVPHLKATGTRTMRPPEKESDAFGRNFVGVDKLSDFELLNKLGEGTFGEVHKARRKGSDQLVALKRILMKDETEGVPITALREIKILKKLNHPSIVSVVSMIVQREHLNYDRQQRPDAETSIYMVFPYMDHDLSGLLENSNVRLTISQIKLYMKQLCEGLGYLHRNKILHRDLKSANLLIDNEGCLKIADFGLARAVSFISKSSQRNESDDERRSYTNSVVTRWYRSPELLLGQRKYEGWVDMWGVGCIFAEMFYRKPIMPGTSDADQLTRIFQLCGSPTEENFPGWNKYNPKAEFQANWVPSQRHIRSILPEQASAETVDLLDRLLTLDPKRRITAFESLNHNYFWTEPLPADPKSLPKYESSHEFNRRRAPQPNAPRHVGIPVGHMHQGYQFYAHAQPQFFPNGGGGMNGGPMDRSQQGHPGQGPPHRNGFAHPPHPHPSGRQQTWRGAPPPPGLNRQVPFYPMSQNLPPIHLAPGRPPPPMHMGLGLGNPGFPMHPPHPLPPSSSSAARGGDRAPRDHRGTRPRSPPDRRDRSDWDREHVREGDRRRDRDDRERRPPQPSRHELSYD</sequence>
<dbReference type="InterPro" id="IPR011009">
    <property type="entry name" value="Kinase-like_dom_sf"/>
</dbReference>
<evidence type="ECO:0000256" key="4">
    <source>
        <dbReference type="ARBA" id="ARBA00022679"/>
    </source>
</evidence>
<evidence type="ECO:0000313" key="13">
    <source>
        <dbReference type="EMBL" id="KAF9509656.1"/>
    </source>
</evidence>
<feature type="compositionally biased region" description="Pro residues" evidence="11">
    <location>
        <begin position="700"/>
        <end position="709"/>
    </location>
</feature>
<keyword evidence="8" id="KW-0539">Nucleus</keyword>